<dbReference type="InterPro" id="IPR012338">
    <property type="entry name" value="Beta-lactam/transpept-like"/>
</dbReference>
<dbReference type="OrthoDB" id="5946976at2759"/>
<dbReference type="Pfam" id="PF00144">
    <property type="entry name" value="Beta-lactamase"/>
    <property type="match status" value="1"/>
</dbReference>
<accession>A0A1Y1Y7W8</accession>
<comment type="similarity">
    <text evidence="1">Belongs to the peptidase S12 family.</text>
</comment>
<dbReference type="InterPro" id="IPR001466">
    <property type="entry name" value="Beta-lactam-related"/>
</dbReference>
<dbReference type="Gene3D" id="3.40.710.10">
    <property type="entry name" value="DD-peptidase/beta-lactamase superfamily"/>
    <property type="match status" value="1"/>
</dbReference>
<evidence type="ECO:0000256" key="1">
    <source>
        <dbReference type="ARBA" id="ARBA00038215"/>
    </source>
</evidence>
<sequence length="530" mass="60000">MPTEISRNPFNGPTNGHSSQFDTFVTEAMDYWQVPGLAIAVVDQMKISSRGYGVAQFEQDGMQDFVGNQSRQIVTPQTLFDCASMSKSFTAAAIALLVDDSAFPDIQWRTPVSKICEDFAYEDQAYTDQVSIEDILSHRSGMPGHDNSYIGIHASKPDTPRTVTQNLRNLPLSRPLRTEYQYCNMLYTSAAYLVEHLTQIGFGTYLSEKLWKPLGMEWTFSEVTSVPVNERVNLARPYQWVPTDPENFPGPSTGSYKGIPHEDMPEGIGAGSVFSSVDDMARWIRCLLHRTPPLPPSAHDELVKPRICENNDPLSPFLSPSFYAMGLGISYYHGYRIVRHDGLVNGSAGLMLFLPTQEWGLVMLANSTEGMHVQQEIAFHLIDQLLGIPQKQIFDWRQHSIHERAKYLKEMGVDFAYPELRDRKLDGNEVIPALENLAGTYGHPGYHTVEFKYGNWRLEADWSERSMKCMLYVKDHAYENWFVAELVDIITGDNCKLRCQFEVGEDGCGSRVGIALCEEIDELIWFDRLT</sequence>
<reference evidence="3 4" key="1">
    <citation type="submission" date="2016-07" db="EMBL/GenBank/DDBJ databases">
        <title>Pervasive Adenine N6-methylation of Active Genes in Fungi.</title>
        <authorList>
            <consortium name="DOE Joint Genome Institute"/>
            <person name="Mondo S.J."/>
            <person name="Dannebaum R.O."/>
            <person name="Kuo R.C."/>
            <person name="Labutti K."/>
            <person name="Haridas S."/>
            <person name="Kuo A."/>
            <person name="Salamov A."/>
            <person name="Ahrendt S.R."/>
            <person name="Lipzen A."/>
            <person name="Sullivan W."/>
            <person name="Andreopoulos W.B."/>
            <person name="Clum A."/>
            <person name="Lindquist E."/>
            <person name="Daum C."/>
            <person name="Ramamoorthy G.K."/>
            <person name="Gryganskyi A."/>
            <person name="Culley D."/>
            <person name="Magnuson J.K."/>
            <person name="James T.Y."/>
            <person name="O'Malley M.A."/>
            <person name="Stajich J.E."/>
            <person name="Spatafora J.W."/>
            <person name="Visel A."/>
            <person name="Grigoriev I.V."/>
        </authorList>
    </citation>
    <scope>NUCLEOTIDE SEQUENCE [LARGE SCALE GENOMIC DNA]</scope>
    <source>
        <strain evidence="3 4">CBS 115471</strain>
    </source>
</reference>
<dbReference type="AlphaFoldDB" id="A0A1Y1Y7W8"/>
<dbReference type="EMBL" id="MCFA01000321">
    <property type="protein sequence ID" value="ORX93975.1"/>
    <property type="molecule type" value="Genomic_DNA"/>
</dbReference>
<protein>
    <submittedName>
        <fullName evidence="3">Beta-lactamase/transpeptidase-like protein</fullName>
    </submittedName>
</protein>
<dbReference type="STRING" id="1231657.A0A1Y1Y7W8"/>
<dbReference type="PANTHER" id="PTHR46825">
    <property type="entry name" value="D-ALANYL-D-ALANINE-CARBOXYPEPTIDASE/ENDOPEPTIDASE AMPH"/>
    <property type="match status" value="1"/>
</dbReference>
<dbReference type="InterPro" id="IPR050491">
    <property type="entry name" value="AmpC-like"/>
</dbReference>
<proteinExistence type="inferred from homology"/>
<evidence type="ECO:0000313" key="3">
    <source>
        <dbReference type="EMBL" id="ORX93975.1"/>
    </source>
</evidence>
<organism evidence="3 4">
    <name type="scientific">Clohesyomyces aquaticus</name>
    <dbReference type="NCBI Taxonomy" id="1231657"/>
    <lineage>
        <taxon>Eukaryota</taxon>
        <taxon>Fungi</taxon>
        <taxon>Dikarya</taxon>
        <taxon>Ascomycota</taxon>
        <taxon>Pezizomycotina</taxon>
        <taxon>Dothideomycetes</taxon>
        <taxon>Pleosporomycetidae</taxon>
        <taxon>Pleosporales</taxon>
        <taxon>Lindgomycetaceae</taxon>
        <taxon>Clohesyomyces</taxon>
    </lineage>
</organism>
<feature type="domain" description="Beta-lactamase-related" evidence="2">
    <location>
        <begin position="21"/>
        <end position="373"/>
    </location>
</feature>
<evidence type="ECO:0000313" key="4">
    <source>
        <dbReference type="Proteomes" id="UP000193144"/>
    </source>
</evidence>
<dbReference type="PANTHER" id="PTHR46825:SF9">
    <property type="entry name" value="BETA-LACTAMASE-RELATED DOMAIN-CONTAINING PROTEIN"/>
    <property type="match status" value="1"/>
</dbReference>
<keyword evidence="4" id="KW-1185">Reference proteome</keyword>
<dbReference type="Proteomes" id="UP000193144">
    <property type="component" value="Unassembled WGS sequence"/>
</dbReference>
<gene>
    <name evidence="3" type="ORF">BCR34DRAFT_499550</name>
</gene>
<dbReference type="SUPFAM" id="SSF56601">
    <property type="entry name" value="beta-lactamase/transpeptidase-like"/>
    <property type="match status" value="1"/>
</dbReference>
<evidence type="ECO:0000259" key="2">
    <source>
        <dbReference type="Pfam" id="PF00144"/>
    </source>
</evidence>
<comment type="caution">
    <text evidence="3">The sequence shown here is derived from an EMBL/GenBank/DDBJ whole genome shotgun (WGS) entry which is preliminary data.</text>
</comment>
<name>A0A1Y1Y7W8_9PLEO</name>